<keyword evidence="4" id="KW-1185">Reference proteome</keyword>
<dbReference type="SUPFAM" id="SSF52499">
    <property type="entry name" value="Isochorismatase-like hydrolases"/>
    <property type="match status" value="1"/>
</dbReference>
<dbReference type="GO" id="GO:0016787">
    <property type="term" value="F:hydrolase activity"/>
    <property type="evidence" value="ECO:0007669"/>
    <property type="project" value="UniProtKB-KW"/>
</dbReference>
<evidence type="ECO:0000259" key="2">
    <source>
        <dbReference type="Pfam" id="PF00857"/>
    </source>
</evidence>
<evidence type="ECO:0000313" key="4">
    <source>
        <dbReference type="Proteomes" id="UP001209701"/>
    </source>
</evidence>
<dbReference type="EMBL" id="JAJIRN010000006">
    <property type="protein sequence ID" value="MCV2369477.1"/>
    <property type="molecule type" value="Genomic_DNA"/>
</dbReference>
<sequence>MSAHNKSALLIIDVQRGLFDAEPRPFEADAVVARINALAAKARAAGAPIIFIQHEREASALTHGSDGWALERGLVVMTGDQLLRKTTPDSFLRTDLLALLQGFGCEHVVICGYATEFCVDTTTRRAAALGFSVTLAADAHTTHDKAHASAAQIRAHHNATLPDITSFGPRIAATASTEIEF</sequence>
<keyword evidence="1 3" id="KW-0378">Hydrolase</keyword>
<comment type="caution">
    <text evidence="3">The sequence shown here is derived from an EMBL/GenBank/DDBJ whole genome shotgun (WGS) entry which is preliminary data.</text>
</comment>
<reference evidence="3 4" key="1">
    <citation type="submission" date="2021-11" db="EMBL/GenBank/DDBJ databases">
        <authorList>
            <person name="Liang Q."/>
            <person name="Mou H."/>
            <person name="Liu Z."/>
        </authorList>
    </citation>
    <scope>NUCLEOTIDE SEQUENCE [LARGE SCALE GENOMIC DNA]</scope>
    <source>
        <strain evidence="3 4">CHU3</strain>
    </source>
</reference>
<dbReference type="InterPro" id="IPR050272">
    <property type="entry name" value="Isochorismatase-like_hydrls"/>
</dbReference>
<dbReference type="PANTHER" id="PTHR43540:SF14">
    <property type="entry name" value="ISOCHORISMATASE"/>
    <property type="match status" value="1"/>
</dbReference>
<dbReference type="Gene3D" id="3.40.50.850">
    <property type="entry name" value="Isochorismatase-like"/>
    <property type="match status" value="1"/>
</dbReference>
<accession>A0ABT2YHI5</accession>
<dbReference type="CDD" id="cd01014">
    <property type="entry name" value="nicotinamidase_related"/>
    <property type="match status" value="1"/>
</dbReference>
<protein>
    <submittedName>
        <fullName evidence="3">Cysteine hydrolase</fullName>
    </submittedName>
</protein>
<organism evidence="3 4">
    <name type="scientific">Roseateles oligotrophus</name>
    <dbReference type="NCBI Taxonomy" id="1769250"/>
    <lineage>
        <taxon>Bacteria</taxon>
        <taxon>Pseudomonadati</taxon>
        <taxon>Pseudomonadota</taxon>
        <taxon>Betaproteobacteria</taxon>
        <taxon>Burkholderiales</taxon>
        <taxon>Sphaerotilaceae</taxon>
        <taxon>Roseateles</taxon>
    </lineage>
</organism>
<feature type="domain" description="Isochorismatase-like" evidence="2">
    <location>
        <begin position="7"/>
        <end position="153"/>
    </location>
</feature>
<name>A0ABT2YHI5_9BURK</name>
<evidence type="ECO:0000256" key="1">
    <source>
        <dbReference type="ARBA" id="ARBA00022801"/>
    </source>
</evidence>
<dbReference type="InterPro" id="IPR036380">
    <property type="entry name" value="Isochorismatase-like_sf"/>
</dbReference>
<dbReference type="InterPro" id="IPR000868">
    <property type="entry name" value="Isochorismatase-like_dom"/>
</dbReference>
<dbReference type="PANTHER" id="PTHR43540">
    <property type="entry name" value="PEROXYUREIDOACRYLATE/UREIDOACRYLATE AMIDOHYDROLASE-RELATED"/>
    <property type="match status" value="1"/>
</dbReference>
<dbReference type="Proteomes" id="UP001209701">
    <property type="component" value="Unassembled WGS sequence"/>
</dbReference>
<evidence type="ECO:0000313" key="3">
    <source>
        <dbReference type="EMBL" id="MCV2369477.1"/>
    </source>
</evidence>
<dbReference type="Pfam" id="PF00857">
    <property type="entry name" value="Isochorismatase"/>
    <property type="match status" value="1"/>
</dbReference>
<dbReference type="RefSeq" id="WP_263572059.1">
    <property type="nucleotide sequence ID" value="NZ_JAJIRN010000006.1"/>
</dbReference>
<gene>
    <name evidence="3" type="ORF">LNV07_15470</name>
</gene>
<proteinExistence type="predicted"/>